<protein>
    <submittedName>
        <fullName evidence="2">Sec-independent protein translocase protein (TatC)</fullName>
    </submittedName>
</protein>
<organism evidence="2 3">
    <name type="scientific">Rubripirellula amarantea</name>
    <dbReference type="NCBI Taxonomy" id="2527999"/>
    <lineage>
        <taxon>Bacteria</taxon>
        <taxon>Pseudomonadati</taxon>
        <taxon>Planctomycetota</taxon>
        <taxon>Planctomycetia</taxon>
        <taxon>Pirellulales</taxon>
        <taxon>Pirellulaceae</taxon>
        <taxon>Rubripirellula</taxon>
    </lineage>
</organism>
<dbReference type="RefSeq" id="WP_146517629.1">
    <property type="nucleotide sequence ID" value="NZ_SJPI01000005.1"/>
</dbReference>
<evidence type="ECO:0000313" key="2">
    <source>
        <dbReference type="EMBL" id="TWT47946.1"/>
    </source>
</evidence>
<comment type="caution">
    <text evidence="2">The sequence shown here is derived from an EMBL/GenBank/DDBJ whole genome shotgun (WGS) entry which is preliminary data.</text>
</comment>
<evidence type="ECO:0000313" key="3">
    <source>
        <dbReference type="Proteomes" id="UP000316598"/>
    </source>
</evidence>
<feature type="transmembrane region" description="Helical" evidence="1">
    <location>
        <begin position="37"/>
        <end position="68"/>
    </location>
</feature>
<feature type="transmembrane region" description="Helical" evidence="1">
    <location>
        <begin position="6"/>
        <end position="25"/>
    </location>
</feature>
<dbReference type="Proteomes" id="UP000316598">
    <property type="component" value="Unassembled WGS sequence"/>
</dbReference>
<keyword evidence="1" id="KW-0812">Transmembrane</keyword>
<keyword evidence="1" id="KW-0472">Membrane</keyword>
<gene>
    <name evidence="2" type="ORF">Pla22_52220</name>
</gene>
<sequence>MPLSLGAIELLLLSLLAIPVALLYARNHRHYRAGIAVVVCAALAALITPADIVSMLLLFAAFTGVFLFGSRYRLDPPATTA</sequence>
<accession>A0A5C5WAL1</accession>
<proteinExistence type="predicted"/>
<evidence type="ECO:0000256" key="1">
    <source>
        <dbReference type="SAM" id="Phobius"/>
    </source>
</evidence>
<dbReference type="AlphaFoldDB" id="A0A5C5WAL1"/>
<keyword evidence="3" id="KW-1185">Reference proteome</keyword>
<dbReference type="EMBL" id="SJPI01000005">
    <property type="protein sequence ID" value="TWT47946.1"/>
    <property type="molecule type" value="Genomic_DNA"/>
</dbReference>
<reference evidence="2 3" key="1">
    <citation type="submission" date="2019-02" db="EMBL/GenBank/DDBJ databases">
        <title>Deep-cultivation of Planctomycetes and their phenomic and genomic characterization uncovers novel biology.</title>
        <authorList>
            <person name="Wiegand S."/>
            <person name="Jogler M."/>
            <person name="Boedeker C."/>
            <person name="Pinto D."/>
            <person name="Vollmers J."/>
            <person name="Rivas-Marin E."/>
            <person name="Kohn T."/>
            <person name="Peeters S.H."/>
            <person name="Heuer A."/>
            <person name="Rast P."/>
            <person name="Oberbeckmann S."/>
            <person name="Bunk B."/>
            <person name="Jeske O."/>
            <person name="Meyerdierks A."/>
            <person name="Storesund J.E."/>
            <person name="Kallscheuer N."/>
            <person name="Luecker S."/>
            <person name="Lage O.M."/>
            <person name="Pohl T."/>
            <person name="Merkel B.J."/>
            <person name="Hornburger P."/>
            <person name="Mueller R.-W."/>
            <person name="Bruemmer F."/>
            <person name="Labrenz M."/>
            <person name="Spormann A.M."/>
            <person name="Op Den Camp H."/>
            <person name="Overmann J."/>
            <person name="Amann R."/>
            <person name="Jetten M.S.M."/>
            <person name="Mascher T."/>
            <person name="Medema M.H."/>
            <person name="Devos D.P."/>
            <person name="Kaster A.-K."/>
            <person name="Ovreas L."/>
            <person name="Rohde M."/>
            <person name="Galperin M.Y."/>
            <person name="Jogler C."/>
        </authorList>
    </citation>
    <scope>NUCLEOTIDE SEQUENCE [LARGE SCALE GENOMIC DNA]</scope>
    <source>
        <strain evidence="2 3">Pla22</strain>
    </source>
</reference>
<name>A0A5C5WAL1_9BACT</name>
<keyword evidence="1" id="KW-1133">Transmembrane helix</keyword>